<dbReference type="CDD" id="cd00198">
    <property type="entry name" value="vWFA"/>
    <property type="match status" value="1"/>
</dbReference>
<evidence type="ECO:0000256" key="1">
    <source>
        <dbReference type="SAM" id="SignalP"/>
    </source>
</evidence>
<evidence type="ECO:0008006" key="4">
    <source>
        <dbReference type="Google" id="ProtNLM"/>
    </source>
</evidence>
<dbReference type="OrthoDB" id="9792179at2"/>
<dbReference type="Pfam" id="PF06707">
    <property type="entry name" value="DUF1194"/>
    <property type="match status" value="1"/>
</dbReference>
<dbReference type="SUPFAM" id="SSF53300">
    <property type="entry name" value="vWA-like"/>
    <property type="match status" value="1"/>
</dbReference>
<dbReference type="RefSeq" id="WP_106722184.1">
    <property type="nucleotide sequence ID" value="NZ_PXYL01000001.1"/>
</dbReference>
<proteinExistence type="predicted"/>
<evidence type="ECO:0000313" key="3">
    <source>
        <dbReference type="Proteomes" id="UP000240653"/>
    </source>
</evidence>
<dbReference type="EMBL" id="PXYL01000001">
    <property type="protein sequence ID" value="PSJ63830.1"/>
    <property type="molecule type" value="Genomic_DNA"/>
</dbReference>
<organism evidence="2 3">
    <name type="scientific">Pseudaminobacter soli</name>
    <name type="common">ex Li et al. 2025</name>
    <dbReference type="NCBI Taxonomy" id="1295366"/>
    <lineage>
        <taxon>Bacteria</taxon>
        <taxon>Pseudomonadati</taxon>
        <taxon>Pseudomonadota</taxon>
        <taxon>Alphaproteobacteria</taxon>
        <taxon>Hyphomicrobiales</taxon>
        <taxon>Phyllobacteriaceae</taxon>
        <taxon>Pseudaminobacter</taxon>
    </lineage>
</organism>
<protein>
    <recommendedName>
        <fullName evidence="4">DUF1194 domain-containing protein</fullName>
    </recommendedName>
</protein>
<reference evidence="2 3" key="1">
    <citation type="submission" date="2018-03" db="EMBL/GenBank/DDBJ databases">
        <title>The draft genome of Mesorhizobium soli JCM 19897.</title>
        <authorList>
            <person name="Li L."/>
            <person name="Liu L."/>
            <person name="Liang L."/>
            <person name="Wang T."/>
            <person name="Zhang X."/>
        </authorList>
    </citation>
    <scope>NUCLEOTIDE SEQUENCE [LARGE SCALE GENOMIC DNA]</scope>
    <source>
        <strain evidence="2 3">JCM 19897</strain>
    </source>
</reference>
<keyword evidence="3" id="KW-1185">Reference proteome</keyword>
<dbReference type="Gene3D" id="3.40.50.410">
    <property type="entry name" value="von Willebrand factor, type A domain"/>
    <property type="match status" value="1"/>
</dbReference>
<name>A0A2P7SMW0_9HYPH</name>
<dbReference type="InterPro" id="IPR036465">
    <property type="entry name" value="vWFA_dom_sf"/>
</dbReference>
<gene>
    <name evidence="2" type="ORF">C7I85_01510</name>
</gene>
<accession>A0A2P7SMW0</accession>
<keyword evidence="1" id="KW-0732">Signal</keyword>
<dbReference type="Proteomes" id="UP000240653">
    <property type="component" value="Unassembled WGS sequence"/>
</dbReference>
<dbReference type="InterPro" id="IPR010607">
    <property type="entry name" value="DUF1194"/>
</dbReference>
<feature type="chain" id="PRO_5015112001" description="DUF1194 domain-containing protein" evidence="1">
    <location>
        <begin position="30"/>
        <end position="298"/>
    </location>
</feature>
<feature type="signal peptide" evidence="1">
    <location>
        <begin position="1"/>
        <end position="29"/>
    </location>
</feature>
<sequence length="298" mass="32769">MSRLARARHVLSGVVAAALSLFFVFQSHAAEAVDVELVLAVDVSLSMSPAELQKQRLGYAAAFTGDRVIEAIAAGKHRRIAVTYFEWSGATMQRVVVPWMVVSSRADAQHFASQLAAIPPAGGERTSISGALEYASGLFRKSPYRAPRKIIDISGDGPNDHGAPVNRARDAAVRRGIVINGLPMMIRGRSINHRYEMADLDQYYAGCVIGGTGSFMMPVNSWSQFPAVLQRKLVLELRERTSGVWRAEANGEGLPVVPVAAAVRAPVDCMIGERLWLERPWKPWDHLHVWNPWVWGPH</sequence>
<comment type="caution">
    <text evidence="2">The sequence shown here is derived from an EMBL/GenBank/DDBJ whole genome shotgun (WGS) entry which is preliminary data.</text>
</comment>
<evidence type="ECO:0000313" key="2">
    <source>
        <dbReference type="EMBL" id="PSJ63830.1"/>
    </source>
</evidence>
<dbReference type="AlphaFoldDB" id="A0A2P7SMW0"/>